<dbReference type="PANTHER" id="PTHR43056">
    <property type="entry name" value="PEPTIDASE S9 PROLYL OLIGOPEPTIDASE"/>
    <property type="match status" value="1"/>
</dbReference>
<evidence type="ECO:0000313" key="3">
    <source>
        <dbReference type="EMBL" id="KHN96072.1"/>
    </source>
</evidence>
<dbReference type="InterPro" id="IPR001375">
    <property type="entry name" value="Peptidase_S9_cat"/>
</dbReference>
<evidence type="ECO:0000313" key="4">
    <source>
        <dbReference type="Proteomes" id="UP000030816"/>
    </source>
</evidence>
<dbReference type="SUPFAM" id="SSF53474">
    <property type="entry name" value="alpha/beta-Hydrolases"/>
    <property type="match status" value="1"/>
</dbReference>
<accession>A0A0B2WRE6</accession>
<feature type="region of interest" description="Disordered" evidence="1">
    <location>
        <begin position="25"/>
        <end position="68"/>
    </location>
</feature>
<comment type="caution">
    <text evidence="3">The sequence shown here is derived from an EMBL/GenBank/DDBJ whole genome shotgun (WGS) entry which is preliminary data.</text>
</comment>
<dbReference type="Pfam" id="PF00326">
    <property type="entry name" value="Peptidase_S9"/>
    <property type="match status" value="1"/>
</dbReference>
<dbReference type="GO" id="GO:0008236">
    <property type="term" value="F:serine-type peptidase activity"/>
    <property type="evidence" value="ECO:0007669"/>
    <property type="project" value="InterPro"/>
</dbReference>
<dbReference type="InterPro" id="IPR050585">
    <property type="entry name" value="Xaa-Pro_dipeptidyl-ppase/CocE"/>
</dbReference>
<dbReference type="AlphaFoldDB" id="A0A0B2WRE6"/>
<proteinExistence type="predicted"/>
<organism evidence="3 4">
    <name type="scientific">Metarhizium album (strain ARSEF 1941)</name>
    <dbReference type="NCBI Taxonomy" id="1081103"/>
    <lineage>
        <taxon>Eukaryota</taxon>
        <taxon>Fungi</taxon>
        <taxon>Dikarya</taxon>
        <taxon>Ascomycota</taxon>
        <taxon>Pezizomycotina</taxon>
        <taxon>Sordariomycetes</taxon>
        <taxon>Hypocreomycetidae</taxon>
        <taxon>Hypocreales</taxon>
        <taxon>Clavicipitaceae</taxon>
        <taxon>Metarhizium</taxon>
    </lineage>
</organism>
<reference evidence="3 4" key="1">
    <citation type="journal article" date="2014" name="Proc. Natl. Acad. Sci. U.S.A.">
        <title>Trajectory and genomic determinants of fungal-pathogen speciation and host adaptation.</title>
        <authorList>
            <person name="Hu X."/>
            <person name="Xiao G."/>
            <person name="Zheng P."/>
            <person name="Shang Y."/>
            <person name="Su Y."/>
            <person name="Zhang X."/>
            <person name="Liu X."/>
            <person name="Zhan S."/>
            <person name="St Leger R.J."/>
            <person name="Wang C."/>
        </authorList>
    </citation>
    <scope>NUCLEOTIDE SEQUENCE [LARGE SCALE GENOMIC DNA]</scope>
    <source>
        <strain evidence="3 4">ARSEF 1941</strain>
    </source>
</reference>
<gene>
    <name evidence="3" type="ORF">MAM_06177</name>
</gene>
<evidence type="ECO:0000259" key="2">
    <source>
        <dbReference type="Pfam" id="PF00326"/>
    </source>
</evidence>
<dbReference type="EMBL" id="AZHE01000018">
    <property type="protein sequence ID" value="KHN96072.1"/>
    <property type="molecule type" value="Genomic_DNA"/>
</dbReference>
<dbReference type="PANTHER" id="PTHR43056:SF5">
    <property type="entry name" value="PEPTIDASE S9 PROLYL OLIGOPEPTIDASE CATALYTIC DOMAIN-CONTAINING PROTEIN"/>
    <property type="match status" value="1"/>
</dbReference>
<dbReference type="Proteomes" id="UP000030816">
    <property type="component" value="Unassembled WGS sequence"/>
</dbReference>
<dbReference type="InterPro" id="IPR029058">
    <property type="entry name" value="AB_hydrolase_fold"/>
</dbReference>
<evidence type="ECO:0000256" key="1">
    <source>
        <dbReference type="SAM" id="MobiDB-lite"/>
    </source>
</evidence>
<dbReference type="GO" id="GO:0006508">
    <property type="term" value="P:proteolysis"/>
    <property type="evidence" value="ECO:0007669"/>
    <property type="project" value="InterPro"/>
</dbReference>
<keyword evidence="4" id="KW-1185">Reference proteome</keyword>
<name>A0A0B2WRE6_METAS</name>
<dbReference type="HOGENOM" id="CLU_1073942_0_0_1"/>
<dbReference type="STRING" id="1081103.A0A0B2WRE6"/>
<dbReference type="GeneID" id="63740632"/>
<feature type="domain" description="Peptidase S9 prolyl oligopeptidase catalytic" evidence="2">
    <location>
        <begin position="77"/>
        <end position="183"/>
    </location>
</feature>
<dbReference type="OrthoDB" id="43744at2759"/>
<protein>
    <submittedName>
        <fullName evidence="3">Peptidase S9, prolyl oligopeptidase, catalytic domain protein</fullName>
    </submittedName>
</protein>
<feature type="compositionally biased region" description="Low complexity" evidence="1">
    <location>
        <begin position="26"/>
        <end position="36"/>
    </location>
</feature>
<sequence>MLAESFDMTSLAEISLSRPCPVAFPTSSTSSSMNTSHAFLMQPSGSHDSSRPGNGLPPGIVYAHGGPTKHHRPSVNLDSRYFPSCGYAVVLLNHVGSTGYGSAYRDAMDGQWGVEDVQDAVDCVDYLAKAGNIDPKRVGIVGGSAGGYLTLQAICTNPDVWSGAVSLYGISDMKGFARTSHKFESCFDHLLVRGRSSLCSEPHNEPTTRQPAQPEDTRVECHDAESTSLLKLYNDRSPINHIDLYKRLFCYYKEQTTLL</sequence>
<dbReference type="RefSeq" id="XP_040677138.1">
    <property type="nucleotide sequence ID" value="XM_040824975.1"/>
</dbReference>
<dbReference type="Gene3D" id="3.40.50.1820">
    <property type="entry name" value="alpha/beta hydrolase"/>
    <property type="match status" value="1"/>
</dbReference>